<evidence type="ECO:0000313" key="2">
    <source>
        <dbReference type="Proteomes" id="UP000243024"/>
    </source>
</evidence>
<organism evidence="1 2">
    <name type="scientific">Hydrogenibacillus schlegelii</name>
    <name type="common">Bacillus schlegelii</name>
    <dbReference type="NCBI Taxonomy" id="1484"/>
    <lineage>
        <taxon>Bacteria</taxon>
        <taxon>Bacillati</taxon>
        <taxon>Bacillota</taxon>
        <taxon>Bacilli</taxon>
        <taxon>Bacillales</taxon>
        <taxon>Bacillales Family X. Incertae Sedis</taxon>
        <taxon>Hydrogenibacillus</taxon>
    </lineage>
</organism>
<sequence length="85" mass="9084">MAKFLGLCRNNAAYRALDDVRALAEAAGLTVVVANCQNRCAFCDVTPYALLGREVIFGDDVDEFLAELEAALAERCAACPEASAR</sequence>
<dbReference type="Proteomes" id="UP000243024">
    <property type="component" value="Unassembled WGS sequence"/>
</dbReference>
<evidence type="ECO:0008006" key="3">
    <source>
        <dbReference type="Google" id="ProtNLM"/>
    </source>
</evidence>
<reference evidence="1 2" key="1">
    <citation type="submission" date="2015-09" db="EMBL/GenBank/DDBJ databases">
        <title>Draft genome sequence of Hydrogenibacillus schlegelii DSM 2000.</title>
        <authorList>
            <person name="Hemp J."/>
        </authorList>
    </citation>
    <scope>NUCLEOTIDE SEQUENCE [LARGE SCALE GENOMIC DNA]</scope>
    <source>
        <strain evidence="1 2">MA 48</strain>
    </source>
</reference>
<evidence type="ECO:0000313" key="1">
    <source>
        <dbReference type="EMBL" id="OAR04629.1"/>
    </source>
</evidence>
<dbReference type="EMBL" id="JXBB01000012">
    <property type="protein sequence ID" value="OAR04629.1"/>
    <property type="molecule type" value="Genomic_DNA"/>
</dbReference>
<dbReference type="AlphaFoldDB" id="A0A132N8W2"/>
<proteinExistence type="predicted"/>
<gene>
    <name evidence="1" type="ORF">SA87_08825</name>
</gene>
<comment type="caution">
    <text evidence="1">The sequence shown here is derived from an EMBL/GenBank/DDBJ whole genome shotgun (WGS) entry which is preliminary data.</text>
</comment>
<dbReference type="Pfam" id="PF07293">
    <property type="entry name" value="DUF1450"/>
    <property type="match status" value="1"/>
</dbReference>
<dbReference type="InterPro" id="IPR009910">
    <property type="entry name" value="DUF1450"/>
</dbReference>
<protein>
    <recommendedName>
        <fullName evidence="3">DUF1450 domain-containing protein</fullName>
    </recommendedName>
</protein>
<keyword evidence="2" id="KW-1185">Reference proteome</keyword>
<accession>A0A132N8W2</accession>
<name>A0A132N8W2_HYDSH</name>
<dbReference type="RefSeq" id="WP_066199804.1">
    <property type="nucleotide sequence ID" value="NZ_CBCSAS010000029.1"/>
</dbReference>